<feature type="domain" description="NFACT RNA-binding" evidence="4">
    <location>
        <begin position="1"/>
        <end position="117"/>
    </location>
</feature>
<comment type="similarity">
    <text evidence="1">Belongs to the CCDC25 family.</text>
</comment>
<feature type="coiled-coil region" evidence="2">
    <location>
        <begin position="159"/>
        <end position="191"/>
    </location>
</feature>
<proteinExistence type="inferred from homology"/>
<dbReference type="Proteomes" id="UP000094389">
    <property type="component" value="Unassembled WGS sequence"/>
</dbReference>
<dbReference type="OrthoDB" id="200398at2759"/>
<evidence type="ECO:0000259" key="4">
    <source>
        <dbReference type="Pfam" id="PF05670"/>
    </source>
</evidence>
<keyword evidence="2" id="KW-0175">Coiled coil</keyword>
<dbReference type="GeneID" id="30986906"/>
<dbReference type="PANTHER" id="PTHR13049:SF2">
    <property type="entry name" value="COILED-COIL DOMAIN-CONTAINING PROTEIN 25"/>
    <property type="match status" value="1"/>
</dbReference>
<dbReference type="PANTHER" id="PTHR13049">
    <property type="entry name" value="DUF814-RELATED"/>
    <property type="match status" value="1"/>
</dbReference>
<keyword evidence="6" id="KW-1185">Reference proteome</keyword>
<evidence type="ECO:0000256" key="1">
    <source>
        <dbReference type="ARBA" id="ARBA00008998"/>
    </source>
</evidence>
<evidence type="ECO:0000313" key="5">
    <source>
        <dbReference type="EMBL" id="ODV75138.1"/>
    </source>
</evidence>
<accession>A0A1E4S6N8</accession>
<evidence type="ECO:0000313" key="6">
    <source>
        <dbReference type="Proteomes" id="UP000094389"/>
    </source>
</evidence>
<gene>
    <name evidence="5" type="ORF">CYBJADRAFT_123922</name>
</gene>
<name>A0A1E4S6N8_CYBJN</name>
<dbReference type="InterPro" id="IPR008532">
    <property type="entry name" value="NFACT_RNA-bd"/>
</dbReference>
<dbReference type="EMBL" id="KV453926">
    <property type="protein sequence ID" value="ODV75138.1"/>
    <property type="molecule type" value="Genomic_DNA"/>
</dbReference>
<dbReference type="RefSeq" id="XP_020072177.1">
    <property type="nucleotide sequence ID" value="XM_020212510.1"/>
</dbReference>
<dbReference type="Pfam" id="PF05670">
    <property type="entry name" value="NFACT-R_1"/>
    <property type="match status" value="1"/>
</dbReference>
<protein>
    <submittedName>
        <fullName evidence="5">DUF814-domain-containing protein</fullName>
    </submittedName>
</protein>
<dbReference type="OMA" id="YHDEKAV"/>
<reference evidence="5 6" key="1">
    <citation type="journal article" date="2016" name="Proc. Natl. Acad. Sci. U.S.A.">
        <title>Comparative genomics of biotechnologically important yeasts.</title>
        <authorList>
            <person name="Riley R."/>
            <person name="Haridas S."/>
            <person name="Wolfe K.H."/>
            <person name="Lopes M.R."/>
            <person name="Hittinger C.T."/>
            <person name="Goeker M."/>
            <person name="Salamov A.A."/>
            <person name="Wisecaver J.H."/>
            <person name="Long T.M."/>
            <person name="Calvey C.H."/>
            <person name="Aerts A.L."/>
            <person name="Barry K.W."/>
            <person name="Choi C."/>
            <person name="Clum A."/>
            <person name="Coughlan A.Y."/>
            <person name="Deshpande S."/>
            <person name="Douglass A.P."/>
            <person name="Hanson S.J."/>
            <person name="Klenk H.-P."/>
            <person name="LaButti K.M."/>
            <person name="Lapidus A."/>
            <person name="Lindquist E.A."/>
            <person name="Lipzen A.M."/>
            <person name="Meier-Kolthoff J.P."/>
            <person name="Ohm R.A."/>
            <person name="Otillar R.P."/>
            <person name="Pangilinan J.L."/>
            <person name="Peng Y."/>
            <person name="Rokas A."/>
            <person name="Rosa C.A."/>
            <person name="Scheuner C."/>
            <person name="Sibirny A.A."/>
            <person name="Slot J.C."/>
            <person name="Stielow J.B."/>
            <person name="Sun H."/>
            <person name="Kurtzman C.P."/>
            <person name="Blackwell M."/>
            <person name="Grigoriev I.V."/>
            <person name="Jeffries T.W."/>
        </authorList>
    </citation>
    <scope>NUCLEOTIDE SEQUENCE [LARGE SCALE GENOMIC DNA]</scope>
    <source>
        <strain evidence="6">ATCC 18201 / CBS 1600 / BCRC 20928 / JCM 3617 / NBRC 0987 / NRRL Y-1542</strain>
    </source>
</reference>
<dbReference type="InterPro" id="IPR039730">
    <property type="entry name" value="Jlp2/Ccd25"/>
</dbReference>
<sequence>MVYYFKSVGSDKSFEDSPRLLYMGKDKMENEDLIKYGLDDDVWFHVDNLSSAHVYLRLEPGEKWDQIPEAILVDCAQLTKANSIQGNKRDNVTVIYTPWRNLRKTKGMADGEVGFKNEKSVKKIHIQFRENSVINRLQKTREEIKGREHLIVARNARDRDAVNRLLEKQRKEKEEAEQEKLRIAEERKRRETMYDDLFADQDEIEKSSNQRRMYDPEEDFM</sequence>
<dbReference type="STRING" id="983966.A0A1E4S6N8"/>
<evidence type="ECO:0000256" key="2">
    <source>
        <dbReference type="SAM" id="Coils"/>
    </source>
</evidence>
<feature type="compositionally biased region" description="Basic and acidic residues" evidence="3">
    <location>
        <begin position="204"/>
        <end position="215"/>
    </location>
</feature>
<organism evidence="5 6">
    <name type="scientific">Cyberlindnera jadinii (strain ATCC 18201 / CBS 1600 / BCRC 20928 / JCM 3617 / NBRC 0987 / NRRL Y-1542)</name>
    <name type="common">Torula yeast</name>
    <name type="synonym">Candida utilis</name>
    <dbReference type="NCBI Taxonomy" id="983966"/>
    <lineage>
        <taxon>Eukaryota</taxon>
        <taxon>Fungi</taxon>
        <taxon>Dikarya</taxon>
        <taxon>Ascomycota</taxon>
        <taxon>Saccharomycotina</taxon>
        <taxon>Saccharomycetes</taxon>
        <taxon>Phaffomycetales</taxon>
        <taxon>Phaffomycetaceae</taxon>
        <taxon>Cyberlindnera</taxon>
    </lineage>
</organism>
<feature type="region of interest" description="Disordered" evidence="3">
    <location>
        <begin position="194"/>
        <end position="221"/>
    </location>
</feature>
<dbReference type="AlphaFoldDB" id="A0A1E4S6N8"/>
<evidence type="ECO:0000256" key="3">
    <source>
        <dbReference type="SAM" id="MobiDB-lite"/>
    </source>
</evidence>